<gene>
    <name evidence="3" type="ORF">IDF66_02875</name>
</gene>
<keyword evidence="2" id="KW-0812">Transmembrane</keyword>
<accession>A0ABR7W6R1</accession>
<sequence>MGVDTVQGYGRLRRRSFYVGVIGALVVLVSAGCSLTSGTDPSRIVLPPTDVLSTESEVETTTTAAAPSTPDTAVALPDWTIGRVIALAPRVDNSHYHQGSVRPNSPIEDTSGFHFTTPDRRVNCSTGTNGSATLACRLNTETRGNPPADTPSSCRWARNLVTLSTDDTQRGACANRYPVLYRSTIVDYGHTISISRFSCLVESAGMYCLESRSKSGFAITPRGYLPIAAGDRAPSTLTGIPESASESEAATTGEGNQETPVPSPPTS</sequence>
<keyword evidence="2" id="KW-0472">Membrane</keyword>
<keyword evidence="2" id="KW-1133">Transmembrane helix</keyword>
<evidence type="ECO:0000313" key="4">
    <source>
        <dbReference type="Proteomes" id="UP000602395"/>
    </source>
</evidence>
<dbReference type="Proteomes" id="UP000602395">
    <property type="component" value="Unassembled WGS sequence"/>
</dbReference>
<evidence type="ECO:0000256" key="1">
    <source>
        <dbReference type="SAM" id="MobiDB-lite"/>
    </source>
</evidence>
<organism evidence="3 4">
    <name type="scientific">Gordonia hankookensis</name>
    <dbReference type="NCBI Taxonomy" id="589403"/>
    <lineage>
        <taxon>Bacteria</taxon>
        <taxon>Bacillati</taxon>
        <taxon>Actinomycetota</taxon>
        <taxon>Actinomycetes</taxon>
        <taxon>Mycobacteriales</taxon>
        <taxon>Gordoniaceae</taxon>
        <taxon>Gordonia</taxon>
    </lineage>
</organism>
<evidence type="ECO:0000256" key="2">
    <source>
        <dbReference type="SAM" id="Phobius"/>
    </source>
</evidence>
<evidence type="ECO:0000313" key="3">
    <source>
        <dbReference type="EMBL" id="MBD1318516.1"/>
    </source>
</evidence>
<proteinExistence type="predicted"/>
<feature type="compositionally biased region" description="Polar residues" evidence="1">
    <location>
        <begin position="244"/>
        <end position="260"/>
    </location>
</feature>
<feature type="region of interest" description="Disordered" evidence="1">
    <location>
        <begin position="229"/>
        <end position="267"/>
    </location>
</feature>
<protein>
    <submittedName>
        <fullName evidence="3">Uncharacterized protein</fullName>
    </submittedName>
</protein>
<reference evidence="3 4" key="1">
    <citation type="submission" date="2020-09" db="EMBL/GenBank/DDBJ databases">
        <title>Novel species in genus Gordonia.</title>
        <authorList>
            <person name="Zhang G."/>
        </authorList>
    </citation>
    <scope>NUCLEOTIDE SEQUENCE [LARGE SCALE GENOMIC DNA]</scope>
    <source>
        <strain evidence="3 4">ON-33</strain>
    </source>
</reference>
<keyword evidence="4" id="KW-1185">Reference proteome</keyword>
<dbReference type="RefSeq" id="WP_190265654.1">
    <property type="nucleotide sequence ID" value="NZ_BAABAD010000003.1"/>
</dbReference>
<dbReference type="EMBL" id="JACWMS010000001">
    <property type="protein sequence ID" value="MBD1318516.1"/>
    <property type="molecule type" value="Genomic_DNA"/>
</dbReference>
<name>A0ABR7W6R1_9ACTN</name>
<feature type="transmembrane region" description="Helical" evidence="2">
    <location>
        <begin position="17"/>
        <end position="37"/>
    </location>
</feature>
<comment type="caution">
    <text evidence="3">The sequence shown here is derived from an EMBL/GenBank/DDBJ whole genome shotgun (WGS) entry which is preliminary data.</text>
</comment>